<feature type="compositionally biased region" description="Polar residues" evidence="1">
    <location>
        <begin position="64"/>
        <end position="73"/>
    </location>
</feature>
<feature type="compositionally biased region" description="Basic and acidic residues" evidence="1">
    <location>
        <begin position="214"/>
        <end position="246"/>
    </location>
</feature>
<name>A0A2V3IM14_9FLOR</name>
<evidence type="ECO:0000313" key="2">
    <source>
        <dbReference type="EMBL" id="PXF43134.1"/>
    </source>
</evidence>
<keyword evidence="3" id="KW-1185">Reference proteome</keyword>
<dbReference type="AlphaFoldDB" id="A0A2V3IM14"/>
<comment type="caution">
    <text evidence="2">The sequence shown here is derived from an EMBL/GenBank/DDBJ whole genome shotgun (WGS) entry which is preliminary data.</text>
</comment>
<reference evidence="2 3" key="1">
    <citation type="journal article" date="2018" name="Mol. Biol. Evol.">
        <title>Analysis of the draft genome of the red seaweed Gracilariopsis chorda provides insights into genome size evolution in Rhodophyta.</title>
        <authorList>
            <person name="Lee J."/>
            <person name="Yang E.C."/>
            <person name="Graf L."/>
            <person name="Yang J.H."/>
            <person name="Qiu H."/>
            <person name="Zel Zion U."/>
            <person name="Chan C.X."/>
            <person name="Stephens T.G."/>
            <person name="Weber A.P.M."/>
            <person name="Boo G.H."/>
            <person name="Boo S.M."/>
            <person name="Kim K.M."/>
            <person name="Shin Y."/>
            <person name="Jung M."/>
            <person name="Lee S.J."/>
            <person name="Yim H.S."/>
            <person name="Lee J.H."/>
            <person name="Bhattacharya D."/>
            <person name="Yoon H.S."/>
        </authorList>
    </citation>
    <scope>NUCLEOTIDE SEQUENCE [LARGE SCALE GENOMIC DNA]</scope>
    <source>
        <strain evidence="2 3">SKKU-2015</strain>
        <tissue evidence="2">Whole body</tissue>
    </source>
</reference>
<feature type="region of interest" description="Disordered" evidence="1">
    <location>
        <begin position="59"/>
        <end position="246"/>
    </location>
</feature>
<feature type="compositionally biased region" description="Low complexity" evidence="1">
    <location>
        <begin position="81"/>
        <end position="104"/>
    </location>
</feature>
<protein>
    <submittedName>
        <fullName evidence="2">Uncharacterized protein</fullName>
    </submittedName>
</protein>
<feature type="compositionally biased region" description="Basic and acidic residues" evidence="1">
    <location>
        <begin position="151"/>
        <end position="178"/>
    </location>
</feature>
<evidence type="ECO:0000256" key="1">
    <source>
        <dbReference type="SAM" id="MobiDB-lite"/>
    </source>
</evidence>
<gene>
    <name evidence="2" type="ORF">BWQ96_07078</name>
</gene>
<proteinExistence type="predicted"/>
<evidence type="ECO:0000313" key="3">
    <source>
        <dbReference type="Proteomes" id="UP000247409"/>
    </source>
</evidence>
<organism evidence="2 3">
    <name type="scientific">Gracilariopsis chorda</name>
    <dbReference type="NCBI Taxonomy" id="448386"/>
    <lineage>
        <taxon>Eukaryota</taxon>
        <taxon>Rhodophyta</taxon>
        <taxon>Florideophyceae</taxon>
        <taxon>Rhodymeniophycidae</taxon>
        <taxon>Gracilariales</taxon>
        <taxon>Gracilariaceae</taxon>
        <taxon>Gracilariopsis</taxon>
    </lineage>
</organism>
<accession>A0A2V3IM14</accession>
<feature type="compositionally biased region" description="Polar residues" evidence="1">
    <location>
        <begin position="105"/>
        <end position="118"/>
    </location>
</feature>
<dbReference type="Proteomes" id="UP000247409">
    <property type="component" value="Unassembled WGS sequence"/>
</dbReference>
<sequence length="323" mass="34966">MSELSGETNTRGRNHLASIIRKPLKAFGSFVKRTVRKCFGCRKGAFEGEVVIREDINDALPPHTITNGNGTVEDNTERQVSQVPKTVSGSSSSDSGSQVPSSESATTNSVELTKSLPQSRDSSAHSERSSPIGIVQETSNACATPGGGTIEARDEEKVIYSHRKPMEEAEADESHQDSNPEMGTDYSSDCCSNSPTPSTYTTDSWSDEASSKNPTEEDKNTSDSERSAANESELRDAAGGVLEERERISRLFESDRSGESENSQSGNVHIVDPTYIERCVHDESESSVLRNRAVCDGGSNLSGHLQITHSNIFAAQTERGRTR</sequence>
<feature type="compositionally biased region" description="Polar residues" evidence="1">
    <location>
        <begin position="179"/>
        <end position="213"/>
    </location>
</feature>
<dbReference type="EMBL" id="NBIV01000135">
    <property type="protein sequence ID" value="PXF43134.1"/>
    <property type="molecule type" value="Genomic_DNA"/>
</dbReference>